<evidence type="ECO:0000313" key="3">
    <source>
        <dbReference type="Proteomes" id="UP000538666"/>
    </source>
</evidence>
<gene>
    <name evidence="2" type="ORF">HNQ77_000921</name>
</gene>
<comment type="caution">
    <text evidence="2">The sequence shown here is derived from an EMBL/GenBank/DDBJ whole genome shotgun (WGS) entry which is preliminary data.</text>
</comment>
<evidence type="ECO:0000313" key="2">
    <source>
        <dbReference type="EMBL" id="MBB6142977.1"/>
    </source>
</evidence>
<keyword evidence="1" id="KW-1133">Transmembrane helix</keyword>
<proteinExistence type="predicted"/>
<keyword evidence="1" id="KW-0812">Transmembrane</keyword>
<feature type="transmembrane region" description="Helical" evidence="1">
    <location>
        <begin position="42"/>
        <end position="60"/>
    </location>
</feature>
<sequence>MFANAVFVATLIFLALGFWLTGELRFLTPWRSFILHHDLQSIALYCALLFANILGITIWIERKFFLRDAGRKLRHLDQEIQTGQSELSEEILSRFGESEEEQ</sequence>
<reference evidence="2 3" key="1">
    <citation type="submission" date="2020-08" db="EMBL/GenBank/DDBJ databases">
        <title>Genomic Encyclopedia of Type Strains, Phase IV (KMG-IV): sequencing the most valuable type-strain genomes for metagenomic binning, comparative biology and taxonomic classification.</title>
        <authorList>
            <person name="Goeker M."/>
        </authorList>
    </citation>
    <scope>NUCLEOTIDE SEQUENCE [LARGE SCALE GENOMIC DNA]</scope>
    <source>
        <strain evidence="2 3">DSM 103733</strain>
    </source>
</reference>
<keyword evidence="1" id="KW-0472">Membrane</keyword>
<dbReference type="Proteomes" id="UP000538666">
    <property type="component" value="Unassembled WGS sequence"/>
</dbReference>
<dbReference type="RefSeq" id="WP_050061927.1">
    <property type="nucleotide sequence ID" value="NZ_JACHEK010000002.1"/>
</dbReference>
<dbReference type="OrthoDB" id="119954at2"/>
<protein>
    <submittedName>
        <fullName evidence="2">Uncharacterized protein</fullName>
    </submittedName>
</protein>
<keyword evidence="3" id="KW-1185">Reference proteome</keyword>
<name>A0A841JR06_9BACT</name>
<dbReference type="EMBL" id="JACHEK010000002">
    <property type="protein sequence ID" value="MBB6142977.1"/>
    <property type="molecule type" value="Genomic_DNA"/>
</dbReference>
<evidence type="ECO:0000256" key="1">
    <source>
        <dbReference type="SAM" id="Phobius"/>
    </source>
</evidence>
<organism evidence="2 3">
    <name type="scientific">Silvibacterium bohemicum</name>
    <dbReference type="NCBI Taxonomy" id="1577686"/>
    <lineage>
        <taxon>Bacteria</taxon>
        <taxon>Pseudomonadati</taxon>
        <taxon>Acidobacteriota</taxon>
        <taxon>Terriglobia</taxon>
        <taxon>Terriglobales</taxon>
        <taxon>Acidobacteriaceae</taxon>
        <taxon>Silvibacterium</taxon>
    </lineage>
</organism>
<dbReference type="AlphaFoldDB" id="A0A841JR06"/>
<accession>A0A841JR06</accession>
<feature type="transmembrane region" description="Helical" evidence="1">
    <location>
        <begin position="5"/>
        <end position="22"/>
    </location>
</feature>